<dbReference type="GeneID" id="107785852"/>
<dbReference type="PANTHER" id="PTHR35689:SF1">
    <property type="entry name" value="EARLY ENDOSOME ANTIGEN"/>
    <property type="match status" value="1"/>
</dbReference>
<feature type="coiled-coil region" evidence="1">
    <location>
        <begin position="32"/>
        <end position="150"/>
    </location>
</feature>
<dbReference type="Proteomes" id="UP000790787">
    <property type="component" value="Chromosome 16"/>
</dbReference>
<gene>
    <name evidence="4" type="primary">LOC107785852</name>
</gene>
<dbReference type="AlphaFoldDB" id="A0A1S3ZE20"/>
<evidence type="ECO:0000256" key="2">
    <source>
        <dbReference type="SAM" id="MobiDB-lite"/>
    </source>
</evidence>
<accession>A0A1S3ZE20</accession>
<dbReference type="RefSeq" id="XP_016462725.1">
    <property type="nucleotide sequence ID" value="XM_016607239.2"/>
</dbReference>
<dbReference type="KEGG" id="nta:107785852"/>
<feature type="coiled-coil region" evidence="1">
    <location>
        <begin position="220"/>
        <end position="261"/>
    </location>
</feature>
<feature type="region of interest" description="Disordered" evidence="2">
    <location>
        <begin position="270"/>
        <end position="302"/>
    </location>
</feature>
<dbReference type="SUPFAM" id="SSF90257">
    <property type="entry name" value="Myosin rod fragments"/>
    <property type="match status" value="1"/>
</dbReference>
<reference evidence="3" key="1">
    <citation type="journal article" date="2014" name="Nat. Commun.">
        <title>The tobacco genome sequence and its comparison with those of tomato and potato.</title>
        <authorList>
            <person name="Sierro N."/>
            <person name="Battey J.N."/>
            <person name="Ouadi S."/>
            <person name="Bakaher N."/>
            <person name="Bovet L."/>
            <person name="Willig A."/>
            <person name="Goepfert S."/>
            <person name="Peitsch M.C."/>
            <person name="Ivanov N.V."/>
        </authorList>
    </citation>
    <scope>NUCLEOTIDE SEQUENCE [LARGE SCALE GENOMIC DNA]</scope>
</reference>
<proteinExistence type="predicted"/>
<sequence length="331" mass="37940">MDLSQETEDYIRESIEYSLGLPVSPETLELKLRASEESLTRLRNQYLSLQAKLKEKDATIERTRAESSMNASALKKFVEENQRLAVECSNLLAQCKRWEKECSLYDHDREALMDFGNEADERAKEAEIRVHDLEEEVRKLSEELHFYKSQYEGQLVCHDDTATDDVSVEENLLDTLLETLIGKDDAASTAHAFLEANGGMEVCQNLLTKWKRLRPSTQKAIALAAEVKTLQKEKEHLRINLHKAEDEVQVLFEENRVLDKENKRLIRLYQKEKNTPSSVGKPSSGKGNKRKSSPKISSPVEGKLDFIEVDSLRQPLSPLRENSPEYRSCKK</sequence>
<reference evidence="4" key="2">
    <citation type="submission" date="2025-08" db="UniProtKB">
        <authorList>
            <consortium name="RefSeq"/>
        </authorList>
    </citation>
    <scope>IDENTIFICATION</scope>
    <source>
        <tissue evidence="4">Leaf</tissue>
    </source>
</reference>
<dbReference type="PaxDb" id="4097-A0A1S3ZE20"/>
<name>A0A1S3ZE20_TOBAC</name>
<dbReference type="STRING" id="4097.A0A1S3ZE20"/>
<dbReference type="OMA" id="LSPFRYN"/>
<evidence type="ECO:0000313" key="3">
    <source>
        <dbReference type="Proteomes" id="UP000790787"/>
    </source>
</evidence>
<keyword evidence="1" id="KW-0175">Coiled coil</keyword>
<dbReference type="PANTHER" id="PTHR35689">
    <property type="entry name" value="EARLY ENDOSOME ANTIGEN"/>
    <property type="match status" value="1"/>
</dbReference>
<feature type="compositionally biased region" description="Low complexity" evidence="2">
    <location>
        <begin position="276"/>
        <end position="286"/>
    </location>
</feature>
<evidence type="ECO:0000256" key="1">
    <source>
        <dbReference type="SAM" id="Coils"/>
    </source>
</evidence>
<evidence type="ECO:0000313" key="4">
    <source>
        <dbReference type="RefSeq" id="XP_016462725.1"/>
    </source>
</evidence>
<keyword evidence="3" id="KW-1185">Reference proteome</keyword>
<dbReference type="RefSeq" id="XP_016462725.1">
    <property type="nucleotide sequence ID" value="XM_016607239.1"/>
</dbReference>
<organism evidence="3 4">
    <name type="scientific">Nicotiana tabacum</name>
    <name type="common">Common tobacco</name>
    <dbReference type="NCBI Taxonomy" id="4097"/>
    <lineage>
        <taxon>Eukaryota</taxon>
        <taxon>Viridiplantae</taxon>
        <taxon>Streptophyta</taxon>
        <taxon>Embryophyta</taxon>
        <taxon>Tracheophyta</taxon>
        <taxon>Spermatophyta</taxon>
        <taxon>Magnoliopsida</taxon>
        <taxon>eudicotyledons</taxon>
        <taxon>Gunneridae</taxon>
        <taxon>Pentapetalae</taxon>
        <taxon>asterids</taxon>
        <taxon>lamiids</taxon>
        <taxon>Solanales</taxon>
        <taxon>Solanaceae</taxon>
        <taxon>Nicotianoideae</taxon>
        <taxon>Nicotianeae</taxon>
        <taxon>Nicotiana</taxon>
    </lineage>
</organism>
<dbReference type="OrthoDB" id="1913731at2759"/>
<protein>
    <submittedName>
        <fullName evidence="4">Centlein isoform X1</fullName>
    </submittedName>
    <submittedName>
        <fullName evidence="4">Uncharacterized protein LOC107785852 isoform X1</fullName>
    </submittedName>
</protein>